<dbReference type="PANTHER" id="PTHR48081:SF30">
    <property type="entry name" value="ACETYL-HYDROLASE LIPR-RELATED"/>
    <property type="match status" value="1"/>
</dbReference>
<feature type="domain" description="Alpha/beta hydrolase fold-3" evidence="5">
    <location>
        <begin position="93"/>
        <end position="294"/>
    </location>
</feature>
<evidence type="ECO:0000256" key="3">
    <source>
        <dbReference type="PROSITE-ProRule" id="PRU10038"/>
    </source>
</evidence>
<comment type="similarity">
    <text evidence="1">Belongs to the 'GDXG' lipolytic enzyme family.</text>
</comment>
<evidence type="ECO:0000259" key="5">
    <source>
        <dbReference type="Pfam" id="PF07859"/>
    </source>
</evidence>
<keyword evidence="7" id="KW-1185">Reference proteome</keyword>
<gene>
    <name evidence="6" type="ORF">AB0H72_26300</name>
</gene>
<dbReference type="InterPro" id="IPR029058">
    <property type="entry name" value="AB_hydrolase_fold"/>
</dbReference>
<reference evidence="6 7" key="1">
    <citation type="submission" date="2024-06" db="EMBL/GenBank/DDBJ databases">
        <title>The Natural Products Discovery Center: Release of the First 8490 Sequenced Strains for Exploring Actinobacteria Biosynthetic Diversity.</title>
        <authorList>
            <person name="Kalkreuter E."/>
            <person name="Kautsar S.A."/>
            <person name="Yang D."/>
            <person name="Bader C.D."/>
            <person name="Teijaro C.N."/>
            <person name="Fluegel L."/>
            <person name="Davis C.M."/>
            <person name="Simpson J.R."/>
            <person name="Lauterbach L."/>
            <person name="Steele A.D."/>
            <person name="Gui C."/>
            <person name="Meng S."/>
            <person name="Li G."/>
            <person name="Viehrig K."/>
            <person name="Ye F."/>
            <person name="Su P."/>
            <person name="Kiefer A.F."/>
            <person name="Nichols A."/>
            <person name="Cepeda A.J."/>
            <person name="Yan W."/>
            <person name="Fan B."/>
            <person name="Jiang Y."/>
            <person name="Adhikari A."/>
            <person name="Zheng C.-J."/>
            <person name="Schuster L."/>
            <person name="Cowan T.M."/>
            <person name="Smanski M.J."/>
            <person name="Chevrette M.G."/>
            <person name="De Carvalho L.P.S."/>
            <person name="Shen B."/>
        </authorList>
    </citation>
    <scope>NUCLEOTIDE SEQUENCE [LARGE SCALE GENOMIC DNA]</scope>
    <source>
        <strain evidence="6 7">NPDC050671</strain>
    </source>
</reference>
<dbReference type="PANTHER" id="PTHR48081">
    <property type="entry name" value="AB HYDROLASE SUPERFAMILY PROTEIN C4A8.06C"/>
    <property type="match status" value="1"/>
</dbReference>
<evidence type="ECO:0000313" key="7">
    <source>
        <dbReference type="Proteomes" id="UP001551658"/>
    </source>
</evidence>
<feature type="compositionally biased region" description="Polar residues" evidence="4">
    <location>
        <begin position="325"/>
        <end position="335"/>
    </location>
</feature>
<proteinExistence type="inferred from homology"/>
<name>A0ABV3FEZ2_9NOCA</name>
<dbReference type="RefSeq" id="WP_357983809.1">
    <property type="nucleotide sequence ID" value="NZ_JBFAIH010000018.1"/>
</dbReference>
<dbReference type="SUPFAM" id="SSF53474">
    <property type="entry name" value="alpha/beta-Hydrolases"/>
    <property type="match status" value="1"/>
</dbReference>
<dbReference type="GO" id="GO:0016787">
    <property type="term" value="F:hydrolase activity"/>
    <property type="evidence" value="ECO:0007669"/>
    <property type="project" value="UniProtKB-KW"/>
</dbReference>
<dbReference type="InterPro" id="IPR013094">
    <property type="entry name" value="AB_hydrolase_3"/>
</dbReference>
<organism evidence="6 7">
    <name type="scientific">Nocardia fusca</name>
    <dbReference type="NCBI Taxonomy" id="941183"/>
    <lineage>
        <taxon>Bacteria</taxon>
        <taxon>Bacillati</taxon>
        <taxon>Actinomycetota</taxon>
        <taxon>Actinomycetes</taxon>
        <taxon>Mycobacteriales</taxon>
        <taxon>Nocardiaceae</taxon>
        <taxon>Nocardia</taxon>
    </lineage>
</organism>
<feature type="region of interest" description="Disordered" evidence="4">
    <location>
        <begin position="325"/>
        <end position="364"/>
    </location>
</feature>
<dbReference type="PROSITE" id="PS01174">
    <property type="entry name" value="LIPASE_GDXG_SER"/>
    <property type="match status" value="1"/>
</dbReference>
<evidence type="ECO:0000256" key="2">
    <source>
        <dbReference type="ARBA" id="ARBA00022801"/>
    </source>
</evidence>
<evidence type="ECO:0000313" key="6">
    <source>
        <dbReference type="EMBL" id="MEV0366218.1"/>
    </source>
</evidence>
<comment type="caution">
    <text evidence="6">The sequence shown here is derived from an EMBL/GenBank/DDBJ whole genome shotgun (WGS) entry which is preliminary data.</text>
</comment>
<dbReference type="Proteomes" id="UP001551658">
    <property type="component" value="Unassembled WGS sequence"/>
</dbReference>
<feature type="active site" evidence="3">
    <location>
        <position position="167"/>
    </location>
</feature>
<dbReference type="InterPro" id="IPR033140">
    <property type="entry name" value="Lipase_GDXG_put_SER_AS"/>
</dbReference>
<dbReference type="Gene3D" id="3.40.50.1820">
    <property type="entry name" value="alpha/beta hydrolase"/>
    <property type="match status" value="1"/>
</dbReference>
<dbReference type="EMBL" id="JBFAIH010000018">
    <property type="protein sequence ID" value="MEV0366218.1"/>
    <property type="molecule type" value="Genomic_DNA"/>
</dbReference>
<feature type="compositionally biased region" description="Basic and acidic residues" evidence="4">
    <location>
        <begin position="338"/>
        <end position="354"/>
    </location>
</feature>
<protein>
    <submittedName>
        <fullName evidence="6">Alpha/beta hydrolase fold domain-containing protein</fullName>
    </submittedName>
</protein>
<accession>A0ABV3FEZ2</accession>
<evidence type="ECO:0000256" key="1">
    <source>
        <dbReference type="ARBA" id="ARBA00010515"/>
    </source>
</evidence>
<dbReference type="Pfam" id="PF07859">
    <property type="entry name" value="Abhydrolase_3"/>
    <property type="match status" value="1"/>
</dbReference>
<sequence>MERPNRASIGTRIAHPLLRGTIGLGLRTLSRIGGVHGHLEPMVWLGRLLDLPAAALVPPNNTERRIVRLGQFRAEWLWHAEVADPQEQQNSVLLYFHGGGYLGGGLRTHRRLVAKIARASRMPAFHVDYRQLPDAHFTDSLDDAVQSYRYLLEQGFPAERIIVSGDSAGGGLAFRLALATRERGLPMPGGISAIAPWADFDSAARNAHPNRHRDSYLSARCMEIIAQHGFAVEGELDPVWSPVNHDFTGLPAVLIQVGSTECLLSDAELLARRCAEAQVTARLQIWDRAPHVHHVGSDLLSDARAAIADLGWFHRKLISGQIASTRAGNRRATGTSGRGHDSDRCCGRPHDTRSRRWPASSGVR</sequence>
<dbReference type="InterPro" id="IPR050300">
    <property type="entry name" value="GDXG_lipolytic_enzyme"/>
</dbReference>
<evidence type="ECO:0000256" key="4">
    <source>
        <dbReference type="SAM" id="MobiDB-lite"/>
    </source>
</evidence>
<keyword evidence="2 6" id="KW-0378">Hydrolase</keyword>